<name>A0A512H5A4_9PROT</name>
<evidence type="ECO:0000259" key="5">
    <source>
        <dbReference type="PROSITE" id="PS50887"/>
    </source>
</evidence>
<evidence type="ECO:0000259" key="2">
    <source>
        <dbReference type="PROSITE" id="PS50112"/>
    </source>
</evidence>
<dbReference type="Gene3D" id="3.30.450.20">
    <property type="entry name" value="PAS domain"/>
    <property type="match status" value="2"/>
</dbReference>
<dbReference type="PROSITE" id="PS50112">
    <property type="entry name" value="PAS"/>
    <property type="match status" value="2"/>
</dbReference>
<comment type="caution">
    <text evidence="6">The sequence shown here is derived from an EMBL/GenBank/DDBJ whole genome shotgun (WGS) entry which is preliminary data.</text>
</comment>
<dbReference type="SUPFAM" id="SSF55785">
    <property type="entry name" value="PYP-like sensor domain (PAS domain)"/>
    <property type="match status" value="2"/>
</dbReference>
<dbReference type="InterPro" id="IPR035965">
    <property type="entry name" value="PAS-like_dom_sf"/>
</dbReference>
<dbReference type="EMBL" id="BJZO01000012">
    <property type="protein sequence ID" value="GEO80594.1"/>
    <property type="molecule type" value="Genomic_DNA"/>
</dbReference>
<sequence>MAMRLIAVFVVLGGLAAWVIGDQASRREAERLTSQARILETGVTAVVEGVASNNRLLHGLLAKDPETVERIKALVALGGGTPFERAPLLQATVDQYRDLLAQGHLHGLCVRDPTGTLIAHLPRSDWPPEQGSAETLEDIPATIPLDLIERVRETGPAWGMVLTGNRVVYRLTSAVQQAGRPVAILETVVSASALIKALAQGMPGWTFDIVTSGALARQDAGPASLAFGTEGESGFMAAARGVDQALGAVDPARLKAGLDSRQSFALASWVGDTAVVLALRPLIDMDGQVLAYAVGAWPSREGQTLRAIALAALAGTEGLLLALCLLTLHLRRIWQRAEEGRRQLLTITDTMSEALYVVDGGNRIVFVNATCRRLLGYPEEEMRGAFAHALFSGRVRADKGPRAVGIALGPLESAVLERRPLAPTLMSFLRQDGTSLMVEVRCNPLNALAEPTTPVSACFARLARVALGWDPARAPFRGPAAVVTFVDVSERARRESALLKLSRAVEQSSASVIITDASGVIEYVNPAFSRISGYAAEEVLGQRPSVLKSGRVAPEVYRDLWETLRAGREWRGEFHNRRKNGSLYWEQATISPVKNEAGEITHYVAVKDDVTEKKEIEEELFHRANYDALTGLPNRQLLMDRLNTALAVARRESLRVAVMFMDLDRFKQINDSRGHNAGDVLLKQAASRLSAVLRPQDTLGRLGGDEFLVVAPGLHKESEAVTIAGRLLDVARQPFTVDEREVYVTTSIGVSLGPADGQTPQVLMRNADAAMYQAKEQGRDRYHFFTPEVEAASLRRMALEGGLRHAVREGGFSLVFQPIFSSDGTAMTKAEALLRWTHPELGPVSPAEFIDVAEETGQIVAIGSWVLEEACRALVALDPPRDGRFRLGVNVSSRQFSADLVGKIQELLDHHDLDPRMLEIEITERLLLHPSSEVHDQLETLRAMGISIAIDDFGTGYSALSYLNAFRIDTLKIDRSFVMSMETDARARALVGAITRLAHTLEARVVAEGVETPEQANLLAALGVDSLQGFLLGRPMALEAIRGLLYRTGLPHEGPWTPPSGDLGTTSSSGDLETGETVARLEGPAAGGRIAFS</sequence>
<dbReference type="InterPro" id="IPR001610">
    <property type="entry name" value="PAC"/>
</dbReference>
<evidence type="ECO:0000313" key="6">
    <source>
        <dbReference type="EMBL" id="GEO80594.1"/>
    </source>
</evidence>
<dbReference type="SMART" id="SM00086">
    <property type="entry name" value="PAC"/>
    <property type="match status" value="1"/>
</dbReference>
<dbReference type="SMART" id="SM00267">
    <property type="entry name" value="GGDEF"/>
    <property type="match status" value="1"/>
</dbReference>
<dbReference type="Gene3D" id="3.20.20.450">
    <property type="entry name" value="EAL domain"/>
    <property type="match status" value="1"/>
</dbReference>
<dbReference type="InterPro" id="IPR029787">
    <property type="entry name" value="Nucleotide_cyclase"/>
</dbReference>
<organism evidence="6 7">
    <name type="scientific">Pararhodospirillum oryzae</name>
    <dbReference type="NCBI Taxonomy" id="478448"/>
    <lineage>
        <taxon>Bacteria</taxon>
        <taxon>Pseudomonadati</taxon>
        <taxon>Pseudomonadota</taxon>
        <taxon>Alphaproteobacteria</taxon>
        <taxon>Rhodospirillales</taxon>
        <taxon>Rhodospirillaceae</taxon>
        <taxon>Pararhodospirillum</taxon>
    </lineage>
</organism>
<dbReference type="Pfam" id="PF13188">
    <property type="entry name" value="PAS_8"/>
    <property type="match status" value="1"/>
</dbReference>
<feature type="domain" description="PAS" evidence="2">
    <location>
        <begin position="497"/>
        <end position="542"/>
    </location>
</feature>
<dbReference type="CDD" id="cd01949">
    <property type="entry name" value="GGDEF"/>
    <property type="match status" value="1"/>
</dbReference>
<dbReference type="InterPro" id="IPR000700">
    <property type="entry name" value="PAS-assoc_C"/>
</dbReference>
<keyword evidence="7" id="KW-1185">Reference proteome</keyword>
<feature type="domain" description="PAS" evidence="2">
    <location>
        <begin position="340"/>
        <end position="384"/>
    </location>
</feature>
<dbReference type="InterPro" id="IPR001633">
    <property type="entry name" value="EAL_dom"/>
</dbReference>
<dbReference type="InterPro" id="IPR052155">
    <property type="entry name" value="Biofilm_reg_signaling"/>
</dbReference>
<dbReference type="GO" id="GO:0003824">
    <property type="term" value="F:catalytic activity"/>
    <property type="evidence" value="ECO:0007669"/>
    <property type="project" value="UniProtKB-ARBA"/>
</dbReference>
<dbReference type="PROSITE" id="PS50887">
    <property type="entry name" value="GGDEF"/>
    <property type="match status" value="1"/>
</dbReference>
<feature type="region of interest" description="Disordered" evidence="1">
    <location>
        <begin position="1053"/>
        <end position="1074"/>
    </location>
</feature>
<evidence type="ECO:0000259" key="4">
    <source>
        <dbReference type="PROSITE" id="PS50883"/>
    </source>
</evidence>
<dbReference type="NCBIfam" id="TIGR00254">
    <property type="entry name" value="GGDEF"/>
    <property type="match status" value="1"/>
</dbReference>
<dbReference type="Pfam" id="PF13426">
    <property type="entry name" value="PAS_9"/>
    <property type="match status" value="1"/>
</dbReference>
<dbReference type="NCBIfam" id="TIGR00229">
    <property type="entry name" value="sensory_box"/>
    <property type="match status" value="1"/>
</dbReference>
<gene>
    <name evidence="6" type="ORF">ROR02_07250</name>
</gene>
<dbReference type="SMART" id="SM00091">
    <property type="entry name" value="PAS"/>
    <property type="match status" value="2"/>
</dbReference>
<dbReference type="InterPro" id="IPR000014">
    <property type="entry name" value="PAS"/>
</dbReference>
<dbReference type="SMART" id="SM00052">
    <property type="entry name" value="EAL"/>
    <property type="match status" value="1"/>
</dbReference>
<feature type="compositionally biased region" description="Low complexity" evidence="1">
    <location>
        <begin position="1059"/>
        <end position="1072"/>
    </location>
</feature>
<dbReference type="InterPro" id="IPR000160">
    <property type="entry name" value="GGDEF_dom"/>
</dbReference>
<protein>
    <recommendedName>
        <fullName evidence="8">GGDEF domain-containing protein</fullName>
    </recommendedName>
</protein>
<evidence type="ECO:0000313" key="7">
    <source>
        <dbReference type="Proteomes" id="UP000321567"/>
    </source>
</evidence>
<dbReference type="Proteomes" id="UP000321567">
    <property type="component" value="Unassembled WGS sequence"/>
</dbReference>
<feature type="domain" description="GGDEF" evidence="5">
    <location>
        <begin position="654"/>
        <end position="787"/>
    </location>
</feature>
<dbReference type="CDD" id="cd00130">
    <property type="entry name" value="PAS"/>
    <property type="match status" value="2"/>
</dbReference>
<dbReference type="Gene3D" id="3.30.70.270">
    <property type="match status" value="1"/>
</dbReference>
<dbReference type="CDD" id="cd01948">
    <property type="entry name" value="EAL"/>
    <property type="match status" value="1"/>
</dbReference>
<evidence type="ECO:0000256" key="1">
    <source>
        <dbReference type="SAM" id="MobiDB-lite"/>
    </source>
</evidence>
<reference evidence="6 7" key="1">
    <citation type="submission" date="2019-07" db="EMBL/GenBank/DDBJ databases">
        <title>Whole genome shotgun sequence of Rhodospirillum oryzae NBRC 107573.</title>
        <authorList>
            <person name="Hosoyama A."/>
            <person name="Uohara A."/>
            <person name="Ohji S."/>
            <person name="Ichikawa N."/>
        </authorList>
    </citation>
    <scope>NUCLEOTIDE SEQUENCE [LARGE SCALE GENOMIC DNA]</scope>
    <source>
        <strain evidence="6 7">NBRC 107573</strain>
    </source>
</reference>
<dbReference type="InterPro" id="IPR035919">
    <property type="entry name" value="EAL_sf"/>
</dbReference>
<proteinExistence type="predicted"/>
<dbReference type="PANTHER" id="PTHR44757">
    <property type="entry name" value="DIGUANYLATE CYCLASE DGCP"/>
    <property type="match status" value="1"/>
</dbReference>
<dbReference type="InterPro" id="IPR043128">
    <property type="entry name" value="Rev_trsase/Diguanyl_cyclase"/>
</dbReference>
<evidence type="ECO:0000259" key="3">
    <source>
        <dbReference type="PROSITE" id="PS50113"/>
    </source>
</evidence>
<dbReference type="SUPFAM" id="SSF55073">
    <property type="entry name" value="Nucleotide cyclase"/>
    <property type="match status" value="1"/>
</dbReference>
<dbReference type="AlphaFoldDB" id="A0A512H5A4"/>
<dbReference type="PROSITE" id="PS50883">
    <property type="entry name" value="EAL"/>
    <property type="match status" value="1"/>
</dbReference>
<evidence type="ECO:0008006" key="8">
    <source>
        <dbReference type="Google" id="ProtNLM"/>
    </source>
</evidence>
<dbReference type="SUPFAM" id="SSF141868">
    <property type="entry name" value="EAL domain-like"/>
    <property type="match status" value="1"/>
</dbReference>
<dbReference type="PANTHER" id="PTHR44757:SF2">
    <property type="entry name" value="BIOFILM ARCHITECTURE MAINTENANCE PROTEIN MBAA"/>
    <property type="match status" value="1"/>
</dbReference>
<dbReference type="PROSITE" id="PS50113">
    <property type="entry name" value="PAC"/>
    <property type="match status" value="1"/>
</dbReference>
<accession>A0A512H5A4</accession>
<dbReference type="Pfam" id="PF00563">
    <property type="entry name" value="EAL"/>
    <property type="match status" value="1"/>
</dbReference>
<feature type="domain" description="PAC" evidence="3">
    <location>
        <begin position="570"/>
        <end position="622"/>
    </location>
</feature>
<feature type="domain" description="EAL" evidence="4">
    <location>
        <begin position="796"/>
        <end position="1049"/>
    </location>
</feature>
<dbReference type="Pfam" id="PF00990">
    <property type="entry name" value="GGDEF"/>
    <property type="match status" value="1"/>
</dbReference>
<dbReference type="FunFam" id="3.30.70.270:FF:000001">
    <property type="entry name" value="Diguanylate cyclase domain protein"/>
    <property type="match status" value="1"/>
</dbReference>
<dbReference type="RefSeq" id="WP_246135382.1">
    <property type="nucleotide sequence ID" value="NZ_BJZO01000012.1"/>
</dbReference>